<dbReference type="PROSITE" id="PS00383">
    <property type="entry name" value="TYR_PHOSPHATASE_1"/>
    <property type="match status" value="1"/>
</dbReference>
<dbReference type="EMBL" id="CU928168">
    <property type="protein sequence ID" value="CAR22706.1"/>
    <property type="molecule type" value="Genomic_DNA"/>
</dbReference>
<dbReference type="InterPro" id="IPR050348">
    <property type="entry name" value="Protein-Tyr_Phosphatase"/>
</dbReference>
<evidence type="ECO:0000313" key="6">
    <source>
        <dbReference type="Proteomes" id="UP000002036"/>
    </source>
</evidence>
<feature type="region of interest" description="Disordered" evidence="2">
    <location>
        <begin position="464"/>
        <end position="483"/>
    </location>
</feature>
<feature type="region of interest" description="Disordered" evidence="2">
    <location>
        <begin position="648"/>
        <end position="688"/>
    </location>
</feature>
<feature type="region of interest" description="Disordered" evidence="2">
    <location>
        <begin position="166"/>
        <end position="200"/>
    </location>
</feature>
<feature type="region of interest" description="Disordered" evidence="2">
    <location>
        <begin position="492"/>
        <end position="538"/>
    </location>
</feature>
<evidence type="ECO:0000259" key="4">
    <source>
        <dbReference type="PROSITE" id="PS50056"/>
    </source>
</evidence>
<feature type="compositionally biased region" description="Low complexity" evidence="2">
    <location>
        <begin position="678"/>
        <end position="688"/>
    </location>
</feature>
<dbReference type="PANTHER" id="PTHR19134">
    <property type="entry name" value="RECEPTOR-TYPE TYROSINE-PROTEIN PHOSPHATASE"/>
    <property type="match status" value="1"/>
</dbReference>
<dbReference type="KEGG" id="lth:KLTH0D09988g"/>
<protein>
    <submittedName>
        <fullName evidence="5">KLTH0D09988p</fullName>
    </submittedName>
</protein>
<dbReference type="SUPFAM" id="SSF52799">
    <property type="entry name" value="(Phosphotyrosine protein) phosphatases II"/>
    <property type="match status" value="1"/>
</dbReference>
<feature type="compositionally biased region" description="Low complexity" evidence="2">
    <location>
        <begin position="512"/>
        <end position="531"/>
    </location>
</feature>
<reference evidence="5 6" key="1">
    <citation type="journal article" date="2009" name="Genome Res.">
        <title>Comparative genomics of protoploid Saccharomycetaceae.</title>
        <authorList>
            <consortium name="The Genolevures Consortium"/>
            <person name="Souciet J.-L."/>
            <person name="Dujon B."/>
            <person name="Gaillardin C."/>
            <person name="Johnston M."/>
            <person name="Baret P.V."/>
            <person name="Cliften P."/>
            <person name="Sherman D.J."/>
            <person name="Weissenbach J."/>
            <person name="Westhof E."/>
            <person name="Wincker P."/>
            <person name="Jubin C."/>
            <person name="Poulain J."/>
            <person name="Barbe V."/>
            <person name="Segurens B."/>
            <person name="Artiguenave F."/>
            <person name="Anthouard V."/>
            <person name="Vacherie B."/>
            <person name="Val M.-E."/>
            <person name="Fulton R.S."/>
            <person name="Minx P."/>
            <person name="Wilson R."/>
            <person name="Durrens P."/>
            <person name="Jean G."/>
            <person name="Marck C."/>
            <person name="Martin T."/>
            <person name="Nikolski M."/>
            <person name="Rolland T."/>
            <person name="Seret M.-L."/>
            <person name="Casaregola S."/>
            <person name="Despons L."/>
            <person name="Fairhead C."/>
            <person name="Fischer G."/>
            <person name="Lafontaine I."/>
            <person name="Leh V."/>
            <person name="Lemaire M."/>
            <person name="de Montigny J."/>
            <person name="Neuveglise C."/>
            <person name="Thierry A."/>
            <person name="Blanc-Lenfle I."/>
            <person name="Bleykasten C."/>
            <person name="Diffels J."/>
            <person name="Fritsch E."/>
            <person name="Frangeul L."/>
            <person name="Goeffon A."/>
            <person name="Jauniaux N."/>
            <person name="Kachouri-Lafond R."/>
            <person name="Payen C."/>
            <person name="Potier S."/>
            <person name="Pribylova L."/>
            <person name="Ozanne C."/>
            <person name="Richard G.-F."/>
            <person name="Sacerdot C."/>
            <person name="Straub M.-L."/>
            <person name="Talla E."/>
        </authorList>
    </citation>
    <scope>NUCLEOTIDE SEQUENCE [LARGE SCALE GENOMIC DNA]</scope>
    <source>
        <strain evidence="6">ATCC 56472 / CBS 6340 / NRRL Y-8284</strain>
    </source>
</reference>
<dbReference type="InterPro" id="IPR000387">
    <property type="entry name" value="Tyr_Pase_dom"/>
</dbReference>
<dbReference type="PANTHER" id="PTHR19134:SF561">
    <property type="entry name" value="PROTEIN TYROSINE PHOSPHATASE 36E, ISOFORM A"/>
    <property type="match status" value="1"/>
</dbReference>
<dbReference type="eggNOG" id="KOG0789">
    <property type="taxonomic scope" value="Eukaryota"/>
</dbReference>
<dbReference type="Gene3D" id="3.90.190.10">
    <property type="entry name" value="Protein tyrosine phosphatase superfamily"/>
    <property type="match status" value="1"/>
</dbReference>
<gene>
    <name evidence="5" type="ordered locus">KLTH0D09988g</name>
</gene>
<dbReference type="HOGENOM" id="CLU_009242_0_0_1"/>
<dbReference type="RefSeq" id="XP_002553144.1">
    <property type="nucleotide sequence ID" value="XM_002553098.1"/>
</dbReference>
<dbReference type="Proteomes" id="UP000002036">
    <property type="component" value="Chromosome D"/>
</dbReference>
<sequence>MSQAHLGMRHSGTAVHLGSPKNQAFMNTAATCVDLTKGQYYAAHVQPCESLGDARQLENALFIDLSQCGTQLPLPNCKQVHLKFPSTLLRRPKFQFSQLVQTLDHETQRVLEEEVPRRSTYVFYDEGSSLQSCSFNTSHILAKIVPYLYQQQRDIRLFFLQGGAAQPQEKPAHQHPPFARPPHPTSTRSSSGIRKAAPSKHNMNLKITIPSRNLRTDNSNYMFIQSFKKDSVHYSPDSLQKYFTFHMPSKIESDDQTLPAWLKSFSKDGNKNLLRILTSFEHLEKLEVQRLERCLQSFKDEQGSQTGRDARPPVANDNSSRSQRPRVEKLYSFREMQKQFQPNRHDYDSDNDSYHQSEEAKLKMDISEELNDGENKKMLLKLKKAKEDFNPYSSDTKDSEECSDVAREAGTNEDDEEVAETPMDDYLLTRGIQSFTKNRYSNILPYEHSRVKLEPSPIWAENKNDQFANTGAPGPKSPAGCTVRRRRNSYFSQDCSNDRDAEQACPPRQENSRSSLMPPSMSLESRSSAASPHKSASESESFNDYFNANYLKIPQINPDYNYIATQAPLPSTLDDFWKVVIANNVKVIISLNSDDELSLRKWDVYWNSSTLKKFDVRVNKTYENVAGVEGCILRVFDVRRHISYEASSAEGPKNSGSANTVKSESNDSSAQGFEGNENSKNSSDSKFSPSYTVCQLQYTKWLDSCGIVMSDVLKLHRIKTYLSSDAEGFIKSVQDGKVYEAIMKSDNEVPKNISAFDQKKNEVSAPVLVHCSAGCGRTGVFITLDYLLNVLEHPTDRSNRIDVWNMSQDLIYIIVNELRKQRISMVQNLTQYITCYEGILEYFGLRKSAGRDATVY</sequence>
<dbReference type="SMART" id="SM00404">
    <property type="entry name" value="PTPc_motif"/>
    <property type="match status" value="1"/>
</dbReference>
<dbReference type="PRINTS" id="PR00700">
    <property type="entry name" value="PRTYPHPHTASE"/>
</dbReference>
<dbReference type="InterPro" id="IPR029021">
    <property type="entry name" value="Prot-tyrosine_phosphatase-like"/>
</dbReference>
<dbReference type="InterPro" id="IPR000242">
    <property type="entry name" value="PTP_cat"/>
</dbReference>
<name>C5DEV1_LACTC</name>
<feature type="region of interest" description="Disordered" evidence="2">
    <location>
        <begin position="339"/>
        <end position="358"/>
    </location>
</feature>
<feature type="domain" description="Tyrosine specific protein phosphatases" evidence="4">
    <location>
        <begin position="747"/>
        <end position="833"/>
    </location>
</feature>
<dbReference type="InterPro" id="IPR016130">
    <property type="entry name" value="Tyr_Pase_AS"/>
</dbReference>
<accession>C5DEV1</accession>
<organism evidence="5 6">
    <name type="scientific">Lachancea thermotolerans (strain ATCC 56472 / CBS 6340 / NRRL Y-8284)</name>
    <name type="common">Yeast</name>
    <name type="synonym">Kluyveromyces thermotolerans</name>
    <dbReference type="NCBI Taxonomy" id="559295"/>
    <lineage>
        <taxon>Eukaryota</taxon>
        <taxon>Fungi</taxon>
        <taxon>Dikarya</taxon>
        <taxon>Ascomycota</taxon>
        <taxon>Saccharomycotina</taxon>
        <taxon>Saccharomycetes</taxon>
        <taxon>Saccharomycetales</taxon>
        <taxon>Saccharomycetaceae</taxon>
        <taxon>Lachancea</taxon>
    </lineage>
</organism>
<dbReference type="OrthoDB" id="6058203at2759"/>
<dbReference type="Gene3D" id="3.40.250.10">
    <property type="entry name" value="Rhodanese-like domain"/>
    <property type="match status" value="1"/>
</dbReference>
<dbReference type="GO" id="GO:0004725">
    <property type="term" value="F:protein tyrosine phosphatase activity"/>
    <property type="evidence" value="ECO:0007669"/>
    <property type="project" value="InterPro"/>
</dbReference>
<dbReference type="InterPro" id="IPR036873">
    <property type="entry name" value="Rhodanese-like_dom_sf"/>
</dbReference>
<dbReference type="AlphaFoldDB" id="C5DEV1"/>
<proteinExistence type="inferred from homology"/>
<dbReference type="GeneID" id="8295383"/>
<feature type="region of interest" description="Disordered" evidence="2">
    <location>
        <begin position="390"/>
        <end position="422"/>
    </location>
</feature>
<dbReference type="SMART" id="SM00194">
    <property type="entry name" value="PTPc"/>
    <property type="match status" value="1"/>
</dbReference>
<dbReference type="PROSITE" id="PS50056">
    <property type="entry name" value="TYR_PHOSPHATASE_2"/>
    <property type="match status" value="1"/>
</dbReference>
<dbReference type="FunCoup" id="C5DEV1">
    <property type="interactions" value="170"/>
</dbReference>
<comment type="similarity">
    <text evidence="1">Belongs to the protein-tyrosine phosphatase family. Non-receptor class subfamily.</text>
</comment>
<feature type="compositionally biased region" description="Polar residues" evidence="2">
    <location>
        <begin position="654"/>
        <end position="671"/>
    </location>
</feature>
<evidence type="ECO:0000313" key="5">
    <source>
        <dbReference type="EMBL" id="CAR22706.1"/>
    </source>
</evidence>
<dbReference type="STRING" id="559295.C5DEV1"/>
<keyword evidence="6" id="KW-1185">Reference proteome</keyword>
<evidence type="ECO:0000256" key="1">
    <source>
        <dbReference type="ARBA" id="ARBA00009649"/>
    </source>
</evidence>
<evidence type="ECO:0000256" key="2">
    <source>
        <dbReference type="SAM" id="MobiDB-lite"/>
    </source>
</evidence>
<evidence type="ECO:0000259" key="3">
    <source>
        <dbReference type="PROSITE" id="PS50055"/>
    </source>
</evidence>
<feature type="domain" description="Tyrosine-protein phosphatase" evidence="3">
    <location>
        <begin position="437"/>
        <end position="842"/>
    </location>
</feature>
<feature type="region of interest" description="Disordered" evidence="2">
    <location>
        <begin position="299"/>
        <end position="327"/>
    </location>
</feature>
<feature type="compositionally biased region" description="Basic and acidic residues" evidence="2">
    <location>
        <begin position="390"/>
        <end position="407"/>
    </location>
</feature>
<dbReference type="InParanoid" id="C5DEV1"/>
<dbReference type="OMA" id="RKWDIYW"/>
<dbReference type="PROSITE" id="PS50055">
    <property type="entry name" value="TYR_PHOSPHATASE_PTP"/>
    <property type="match status" value="1"/>
</dbReference>
<dbReference type="InterPro" id="IPR003595">
    <property type="entry name" value="Tyr_Pase_cat"/>
</dbReference>
<feature type="compositionally biased region" description="Acidic residues" evidence="2">
    <location>
        <begin position="411"/>
        <end position="422"/>
    </location>
</feature>
<dbReference type="Pfam" id="PF00102">
    <property type="entry name" value="Y_phosphatase"/>
    <property type="match status" value="2"/>
</dbReference>